<dbReference type="Proteomes" id="UP001152803">
    <property type="component" value="Unassembled WGS sequence"/>
</dbReference>
<dbReference type="InterPro" id="IPR001299">
    <property type="entry name" value="Ependymin"/>
</dbReference>
<feature type="chain" id="PRO_5040148448" description="Ependymin" evidence="2">
    <location>
        <begin position="20"/>
        <end position="221"/>
    </location>
</feature>
<proteinExistence type="inferred from homology"/>
<dbReference type="PANTHER" id="PTHR10697">
    <property type="entry name" value="MAMMALIAN EPENDYMIN-RELATED PROTEIN 1"/>
    <property type="match status" value="1"/>
</dbReference>
<protein>
    <recommendedName>
        <fullName evidence="5">Ependymin</fullName>
    </recommendedName>
</protein>
<dbReference type="GO" id="GO:0005509">
    <property type="term" value="F:calcium ion binding"/>
    <property type="evidence" value="ECO:0007669"/>
    <property type="project" value="InterPro"/>
</dbReference>
<reference evidence="3" key="1">
    <citation type="journal article" date="2023" name="Science">
        <title>Genome structures resolve the early diversification of teleost fishes.</title>
        <authorList>
            <person name="Parey E."/>
            <person name="Louis A."/>
            <person name="Montfort J."/>
            <person name="Bouchez O."/>
            <person name="Roques C."/>
            <person name="Iampietro C."/>
            <person name="Lluch J."/>
            <person name="Castinel A."/>
            <person name="Donnadieu C."/>
            <person name="Desvignes T."/>
            <person name="Floi Bucao C."/>
            <person name="Jouanno E."/>
            <person name="Wen M."/>
            <person name="Mejri S."/>
            <person name="Dirks R."/>
            <person name="Jansen H."/>
            <person name="Henkel C."/>
            <person name="Chen W.J."/>
            <person name="Zahm M."/>
            <person name="Cabau C."/>
            <person name="Klopp C."/>
            <person name="Thompson A.W."/>
            <person name="Robinson-Rechavi M."/>
            <person name="Braasch I."/>
            <person name="Lecointre G."/>
            <person name="Bobe J."/>
            <person name="Postlethwait J.H."/>
            <person name="Berthelot C."/>
            <person name="Roest Crollius H."/>
            <person name="Guiguen Y."/>
        </authorList>
    </citation>
    <scope>NUCLEOTIDE SEQUENCE</scope>
    <source>
        <strain evidence="3">Concon-B</strain>
    </source>
</reference>
<organism evidence="3 4">
    <name type="scientific">Conger conger</name>
    <name type="common">Conger eel</name>
    <name type="synonym">Muraena conger</name>
    <dbReference type="NCBI Taxonomy" id="82655"/>
    <lineage>
        <taxon>Eukaryota</taxon>
        <taxon>Metazoa</taxon>
        <taxon>Chordata</taxon>
        <taxon>Craniata</taxon>
        <taxon>Vertebrata</taxon>
        <taxon>Euteleostomi</taxon>
        <taxon>Actinopterygii</taxon>
        <taxon>Neopterygii</taxon>
        <taxon>Teleostei</taxon>
        <taxon>Anguilliformes</taxon>
        <taxon>Congridae</taxon>
        <taxon>Conger</taxon>
    </lineage>
</organism>
<comment type="caution">
    <text evidence="3">The sequence shown here is derived from an EMBL/GenBank/DDBJ whole genome shotgun (WGS) entry which is preliminary data.</text>
</comment>
<dbReference type="EMBL" id="JAFJMO010000005">
    <property type="protein sequence ID" value="KAJ8276349.1"/>
    <property type="molecule type" value="Genomic_DNA"/>
</dbReference>
<gene>
    <name evidence="3" type="ORF">COCON_G00081010</name>
</gene>
<keyword evidence="4" id="KW-1185">Reference proteome</keyword>
<dbReference type="GO" id="GO:0005764">
    <property type="term" value="C:lysosome"/>
    <property type="evidence" value="ECO:0007669"/>
    <property type="project" value="TreeGrafter"/>
</dbReference>
<accession>A0A9Q1I0X3</accession>
<dbReference type="SMART" id="SM00026">
    <property type="entry name" value="EPEND"/>
    <property type="match status" value="1"/>
</dbReference>
<comment type="similarity">
    <text evidence="1">Belongs to the ependymin family.</text>
</comment>
<dbReference type="PANTHER" id="PTHR10697:SF5">
    <property type="entry name" value="EPENDYMIN-RELATED"/>
    <property type="match status" value="1"/>
</dbReference>
<evidence type="ECO:0008006" key="5">
    <source>
        <dbReference type="Google" id="ProtNLM"/>
    </source>
</evidence>
<dbReference type="AlphaFoldDB" id="A0A9Q1I0X3"/>
<evidence type="ECO:0000256" key="2">
    <source>
        <dbReference type="SAM" id="SignalP"/>
    </source>
</evidence>
<name>A0A9Q1I0X3_CONCO</name>
<dbReference type="Pfam" id="PF00811">
    <property type="entry name" value="Ependymin"/>
    <property type="match status" value="1"/>
</dbReference>
<dbReference type="PRINTS" id="PR00317">
    <property type="entry name" value="EPENDYMIN"/>
</dbReference>
<evidence type="ECO:0000256" key="1">
    <source>
        <dbReference type="ARBA" id="ARBA00010771"/>
    </source>
</evidence>
<dbReference type="GO" id="GO:0005576">
    <property type="term" value="C:extracellular region"/>
    <property type="evidence" value="ECO:0007669"/>
    <property type="project" value="InterPro"/>
</dbReference>
<evidence type="ECO:0000313" key="3">
    <source>
        <dbReference type="EMBL" id="KAJ8276349.1"/>
    </source>
</evidence>
<dbReference type="OrthoDB" id="6084362at2759"/>
<keyword evidence="2" id="KW-0732">Signal</keyword>
<evidence type="ECO:0000313" key="4">
    <source>
        <dbReference type="Proteomes" id="UP001152803"/>
    </source>
</evidence>
<feature type="signal peptide" evidence="2">
    <location>
        <begin position="1"/>
        <end position="19"/>
    </location>
</feature>
<dbReference type="GO" id="GO:0007160">
    <property type="term" value="P:cell-matrix adhesion"/>
    <property type="evidence" value="ECO:0007669"/>
    <property type="project" value="InterPro"/>
</dbReference>
<sequence>MHLLISLSVCLLLAVTAVAQKPHPCQSPPLMVGRASVIYPKGETYVSERFTYDALGKRIRVRMQGVEHNHSFYEDVLMLFRESVVYQISYRNKTCTKKPFKVPFQPIEIPQNATFQAQIILGSSSGPGLGLLVNNWMGEIPEQKVKFSTTFTEFGCIPVSTLYISDKDGWLISSFFDILVGIEDPQDFIPPDFCDTTKPVDNEQVVTDFFEALKKNSFSNN</sequence>